<sequence>MARSQRKIAIVGAGPAGMIAADHLSSGGHPVTVYERMPSIARKFLMAGRGGLNLTHSEDLPGFLSKYREARGFLAPLIGDFDPHALRDWCEGLGQSTFVGSSGRVFPASLKASPLVRALARRLVAQGVEIRTRCEWKGFDPAGNLLIKERDGGTSVQPADAVLLALGGASWSRLGSTGGWTGTLGGMGVSVKPFQPSNCGFRIAWSPHFAERFAGSPLKRIRITIGEKAVMGEATITASGIEGGAVYALSAELREAINSGGPAKVALDLRPDMTDDALAVRLSRPRGKQSASTFLKKTARLPAVVIALLREAGPLPSDPQELARLIKALPLTFQGTEPIDRAISSAGGISLDALDENLMLKSLPGVFAAGEMLDWEAPTGGYLLQATFATGIAAARGIERWLAEK</sequence>
<dbReference type="PRINTS" id="PR00419">
    <property type="entry name" value="ADXRDTASE"/>
</dbReference>
<evidence type="ECO:0000256" key="3">
    <source>
        <dbReference type="ARBA" id="ARBA00022827"/>
    </source>
</evidence>
<dbReference type="Gene3D" id="3.50.50.60">
    <property type="entry name" value="FAD/NAD(P)-binding domain"/>
    <property type="match status" value="1"/>
</dbReference>
<feature type="domain" description="RsdA/BaiN/AoA(So)-like Rossmann fold-like" evidence="4">
    <location>
        <begin position="7"/>
        <end position="396"/>
    </location>
</feature>
<evidence type="ECO:0000256" key="1">
    <source>
        <dbReference type="ARBA" id="ARBA00001974"/>
    </source>
</evidence>
<dbReference type="SUPFAM" id="SSF160996">
    <property type="entry name" value="HI0933 insert domain-like"/>
    <property type="match status" value="1"/>
</dbReference>
<evidence type="ECO:0000313" key="7">
    <source>
        <dbReference type="Proteomes" id="UP000433101"/>
    </source>
</evidence>
<dbReference type="InterPro" id="IPR036188">
    <property type="entry name" value="FAD/NAD-bd_sf"/>
</dbReference>
<dbReference type="EMBL" id="WUMV01000007">
    <property type="protein sequence ID" value="MXN66271.1"/>
    <property type="molecule type" value="Genomic_DNA"/>
</dbReference>
<evidence type="ECO:0000259" key="5">
    <source>
        <dbReference type="Pfam" id="PF22780"/>
    </source>
</evidence>
<feature type="domain" description="RsdA/BaiN/AoA(So)-like insert" evidence="5">
    <location>
        <begin position="195"/>
        <end position="344"/>
    </location>
</feature>
<dbReference type="InterPro" id="IPR023166">
    <property type="entry name" value="BaiN-like_dom_sf"/>
</dbReference>
<comment type="caution">
    <text evidence="6">The sequence shown here is derived from an EMBL/GenBank/DDBJ whole genome shotgun (WGS) entry which is preliminary data.</text>
</comment>
<keyword evidence="3" id="KW-0274">FAD</keyword>
<dbReference type="InterPro" id="IPR057661">
    <property type="entry name" value="RsdA/BaiN/AoA(So)_Rossmann"/>
</dbReference>
<dbReference type="Gene3D" id="1.10.8.260">
    <property type="entry name" value="HI0933 insert domain-like"/>
    <property type="match status" value="1"/>
</dbReference>
<evidence type="ECO:0000256" key="2">
    <source>
        <dbReference type="ARBA" id="ARBA00022630"/>
    </source>
</evidence>
<dbReference type="PANTHER" id="PTHR42887:SF1">
    <property type="entry name" value="BLR3961 PROTEIN"/>
    <property type="match status" value="1"/>
</dbReference>
<dbReference type="Pfam" id="PF22780">
    <property type="entry name" value="HI0933_like_1st"/>
    <property type="match status" value="1"/>
</dbReference>
<gene>
    <name evidence="6" type="ORF">GR183_15255</name>
</gene>
<dbReference type="NCBIfam" id="TIGR00275">
    <property type="entry name" value="aminoacetone oxidase family FAD-binding enzyme"/>
    <property type="match status" value="1"/>
</dbReference>
<dbReference type="InterPro" id="IPR055178">
    <property type="entry name" value="RsdA/BaiN/AoA(So)-like_dom"/>
</dbReference>
<organism evidence="6 7">
    <name type="scientific">Stappia sediminis</name>
    <dbReference type="NCBI Taxonomy" id="2692190"/>
    <lineage>
        <taxon>Bacteria</taxon>
        <taxon>Pseudomonadati</taxon>
        <taxon>Pseudomonadota</taxon>
        <taxon>Alphaproteobacteria</taxon>
        <taxon>Hyphomicrobiales</taxon>
        <taxon>Stappiaceae</taxon>
        <taxon>Stappia</taxon>
    </lineage>
</organism>
<dbReference type="Pfam" id="PF03486">
    <property type="entry name" value="HI0933_like"/>
    <property type="match status" value="1"/>
</dbReference>
<keyword evidence="2" id="KW-0285">Flavoprotein</keyword>
<dbReference type="Gene3D" id="2.40.30.10">
    <property type="entry name" value="Translation factors"/>
    <property type="match status" value="1"/>
</dbReference>
<dbReference type="InterPro" id="IPR022460">
    <property type="entry name" value="Flavoprotein_PP4765"/>
</dbReference>
<dbReference type="InterPro" id="IPR004792">
    <property type="entry name" value="BaiN-like"/>
</dbReference>
<evidence type="ECO:0000259" key="4">
    <source>
        <dbReference type="Pfam" id="PF03486"/>
    </source>
</evidence>
<keyword evidence="7" id="KW-1185">Reference proteome</keyword>
<proteinExistence type="predicted"/>
<dbReference type="RefSeq" id="WP_160776515.1">
    <property type="nucleotide sequence ID" value="NZ_WUMV01000007.1"/>
</dbReference>
<dbReference type="NCBIfam" id="TIGR03862">
    <property type="entry name" value="flavo_PP4765"/>
    <property type="match status" value="1"/>
</dbReference>
<protein>
    <submittedName>
        <fullName evidence="6">TIGR03862 family flavoprotein</fullName>
    </submittedName>
</protein>
<name>A0A7X3S8V7_9HYPH</name>
<accession>A0A7X3S8V7</accession>
<dbReference type="AlphaFoldDB" id="A0A7X3S8V7"/>
<dbReference type="PANTHER" id="PTHR42887">
    <property type="entry name" value="OS12G0638800 PROTEIN"/>
    <property type="match status" value="1"/>
</dbReference>
<dbReference type="SUPFAM" id="SSF51905">
    <property type="entry name" value="FAD/NAD(P)-binding domain"/>
    <property type="match status" value="1"/>
</dbReference>
<comment type="cofactor">
    <cofactor evidence="1">
        <name>FAD</name>
        <dbReference type="ChEBI" id="CHEBI:57692"/>
    </cofactor>
</comment>
<dbReference type="Proteomes" id="UP000433101">
    <property type="component" value="Unassembled WGS sequence"/>
</dbReference>
<evidence type="ECO:0000313" key="6">
    <source>
        <dbReference type="EMBL" id="MXN66271.1"/>
    </source>
</evidence>
<reference evidence="6 7" key="1">
    <citation type="submission" date="2019-12" db="EMBL/GenBank/DDBJ databases">
        <authorList>
            <person name="Li M."/>
        </authorList>
    </citation>
    <scope>NUCLEOTIDE SEQUENCE [LARGE SCALE GENOMIC DNA]</scope>
    <source>
        <strain evidence="6 7">GBMRC 2046</strain>
    </source>
</reference>